<dbReference type="SMART" id="SM00090">
    <property type="entry name" value="RIO"/>
    <property type="match status" value="1"/>
</dbReference>
<dbReference type="InterPro" id="IPR000687">
    <property type="entry name" value="RIO_kinase"/>
</dbReference>
<keyword evidence="8" id="KW-0723">Serine/threonine-protein kinase</keyword>
<dbReference type="GO" id="GO:0004674">
    <property type="term" value="F:protein serine/threonine kinase activity"/>
    <property type="evidence" value="ECO:0007669"/>
    <property type="project" value="UniProtKB-KW"/>
</dbReference>
<sequence>LPDLGEQWNQKLTEAIERRPLCRDRSDRATAQQVLDKRTLLVLRRLLQRGVFESIEGCLSTGKEANIYHAKTESGKSIAVKVYKTSILIFRDRDRYVTGEYRYRHGYCKGNPRKMVTVWAEKEMRNLSRMHSAGLPVPEPKIVKQNVLVMDFIGSDGWPAPLLKASVLSVRDLFRLVADPSVSSQEESAETPADDALFMNAFIAQRLEQVLHFGRDQQIEKEGGEIPNPFQTMILQVKHNKDDDIEKVSIWSMLCRDCYVRFRIEAFTKHF</sequence>
<evidence type="ECO:0000256" key="6">
    <source>
        <dbReference type="ARBA" id="ARBA00022490"/>
    </source>
</evidence>
<accession>A0A183EB78</accession>
<dbReference type="InterPro" id="IPR011009">
    <property type="entry name" value="Kinase-like_dom_sf"/>
</dbReference>
<evidence type="ECO:0000256" key="8">
    <source>
        <dbReference type="ARBA" id="ARBA00022527"/>
    </source>
</evidence>
<proteinExistence type="inferred from homology"/>
<comment type="subcellular location">
    <subcellularLocation>
        <location evidence="2">Cytoplasm</location>
    </subcellularLocation>
</comment>
<keyword evidence="12" id="KW-0418">Kinase</keyword>
<keyword evidence="11" id="KW-0547">Nucleotide-binding</keyword>
<dbReference type="SUPFAM" id="SSF56112">
    <property type="entry name" value="Protein kinase-like (PK-like)"/>
    <property type="match status" value="1"/>
</dbReference>
<dbReference type="Gene3D" id="3.30.200.20">
    <property type="entry name" value="Phosphorylase Kinase, domain 1"/>
    <property type="match status" value="1"/>
</dbReference>
<name>A0A183EB78_9BILA</name>
<dbReference type="EC" id="2.7.11.1" evidence="4"/>
<evidence type="ECO:0000256" key="3">
    <source>
        <dbReference type="ARBA" id="ARBA00009196"/>
    </source>
</evidence>
<keyword evidence="7" id="KW-0690">Ribosome biogenesis</keyword>
<dbReference type="WBParaSite" id="GPUH_0001824401-mRNA-1">
    <property type="protein sequence ID" value="GPUH_0001824401-mRNA-1"/>
    <property type="gene ID" value="GPUH_0001824401"/>
</dbReference>
<protein>
    <recommendedName>
        <fullName evidence="5">Serine/threonine-protein kinase RIO1</fullName>
        <ecNumber evidence="4">2.7.11.1</ecNumber>
    </recommendedName>
    <alternativeName>
        <fullName evidence="18">Serine/threonine-protein kinase rio1</fullName>
    </alternativeName>
</protein>
<dbReference type="FunFam" id="3.30.200.20:FF:000148">
    <property type="entry name" value="Serine/threonine-protein kinase RIO1"/>
    <property type="match status" value="1"/>
</dbReference>
<dbReference type="GO" id="GO:0016787">
    <property type="term" value="F:hydrolase activity"/>
    <property type="evidence" value="ECO:0007669"/>
    <property type="project" value="UniProtKB-KW"/>
</dbReference>
<keyword evidence="15" id="KW-0460">Magnesium</keyword>
<dbReference type="GO" id="GO:0005737">
    <property type="term" value="C:cytoplasm"/>
    <property type="evidence" value="ECO:0007669"/>
    <property type="project" value="UniProtKB-SubCell"/>
</dbReference>
<dbReference type="GO" id="GO:0046872">
    <property type="term" value="F:metal ion binding"/>
    <property type="evidence" value="ECO:0007669"/>
    <property type="project" value="UniProtKB-KW"/>
</dbReference>
<evidence type="ECO:0000256" key="18">
    <source>
        <dbReference type="ARBA" id="ARBA00068838"/>
    </source>
</evidence>
<evidence type="ECO:0000256" key="4">
    <source>
        <dbReference type="ARBA" id="ARBA00012513"/>
    </source>
</evidence>
<evidence type="ECO:0000256" key="1">
    <source>
        <dbReference type="ARBA" id="ARBA00001946"/>
    </source>
</evidence>
<dbReference type="GO" id="GO:0042254">
    <property type="term" value="P:ribosome biogenesis"/>
    <property type="evidence" value="ECO:0007669"/>
    <property type="project" value="UniProtKB-KW"/>
</dbReference>
<dbReference type="Pfam" id="PF01163">
    <property type="entry name" value="RIO1"/>
    <property type="match status" value="1"/>
</dbReference>
<comment type="catalytic activity">
    <reaction evidence="17">
        <text>L-seryl-[protein] + ATP = O-phospho-L-seryl-[protein] + ADP + H(+)</text>
        <dbReference type="Rhea" id="RHEA:17989"/>
        <dbReference type="Rhea" id="RHEA-COMP:9863"/>
        <dbReference type="Rhea" id="RHEA-COMP:11604"/>
        <dbReference type="ChEBI" id="CHEBI:15378"/>
        <dbReference type="ChEBI" id="CHEBI:29999"/>
        <dbReference type="ChEBI" id="CHEBI:30616"/>
        <dbReference type="ChEBI" id="CHEBI:83421"/>
        <dbReference type="ChEBI" id="CHEBI:456216"/>
        <dbReference type="EC" id="2.7.11.1"/>
    </reaction>
</comment>
<evidence type="ECO:0000256" key="10">
    <source>
        <dbReference type="ARBA" id="ARBA00022723"/>
    </source>
</evidence>
<keyword evidence="9" id="KW-0808">Transferase</keyword>
<evidence type="ECO:0000313" key="20">
    <source>
        <dbReference type="WBParaSite" id="GPUH_0001824401-mRNA-1"/>
    </source>
</evidence>
<organism evidence="20">
    <name type="scientific">Gongylonema pulchrum</name>
    <dbReference type="NCBI Taxonomy" id="637853"/>
    <lineage>
        <taxon>Eukaryota</taxon>
        <taxon>Metazoa</taxon>
        <taxon>Ecdysozoa</taxon>
        <taxon>Nematoda</taxon>
        <taxon>Chromadorea</taxon>
        <taxon>Rhabditida</taxon>
        <taxon>Spirurina</taxon>
        <taxon>Spiruromorpha</taxon>
        <taxon>Spiruroidea</taxon>
        <taxon>Gongylonematidae</taxon>
        <taxon>Gongylonema</taxon>
    </lineage>
</organism>
<keyword evidence="6" id="KW-0963">Cytoplasm</keyword>
<keyword evidence="14" id="KW-0067">ATP-binding</keyword>
<evidence type="ECO:0000259" key="19">
    <source>
        <dbReference type="SMART" id="SM00090"/>
    </source>
</evidence>
<comment type="cofactor">
    <cofactor evidence="1">
        <name>Mg(2+)</name>
        <dbReference type="ChEBI" id="CHEBI:18420"/>
    </cofactor>
</comment>
<keyword evidence="13" id="KW-0378">Hydrolase</keyword>
<dbReference type="GO" id="GO:0005524">
    <property type="term" value="F:ATP binding"/>
    <property type="evidence" value="ECO:0007669"/>
    <property type="project" value="UniProtKB-KW"/>
</dbReference>
<evidence type="ECO:0000256" key="14">
    <source>
        <dbReference type="ARBA" id="ARBA00022840"/>
    </source>
</evidence>
<evidence type="ECO:0000256" key="17">
    <source>
        <dbReference type="ARBA" id="ARBA00048679"/>
    </source>
</evidence>
<evidence type="ECO:0000256" key="12">
    <source>
        <dbReference type="ARBA" id="ARBA00022777"/>
    </source>
</evidence>
<evidence type="ECO:0000256" key="7">
    <source>
        <dbReference type="ARBA" id="ARBA00022517"/>
    </source>
</evidence>
<evidence type="ECO:0000256" key="15">
    <source>
        <dbReference type="ARBA" id="ARBA00022842"/>
    </source>
</evidence>
<comment type="similarity">
    <text evidence="3">Belongs to the protein kinase superfamily. RIO-type Ser/Thr kinase family.</text>
</comment>
<reference evidence="20" key="1">
    <citation type="submission" date="2016-06" db="UniProtKB">
        <authorList>
            <consortium name="WormBaseParasite"/>
        </authorList>
    </citation>
    <scope>IDENTIFICATION</scope>
</reference>
<feature type="domain" description="RIO kinase" evidence="19">
    <location>
        <begin position="24"/>
        <end position="205"/>
    </location>
</feature>
<dbReference type="InterPro" id="IPR018934">
    <property type="entry name" value="RIO_dom"/>
</dbReference>
<dbReference type="PANTHER" id="PTHR45723">
    <property type="entry name" value="SERINE/THREONINE-PROTEIN KINASE RIO1"/>
    <property type="match status" value="1"/>
</dbReference>
<dbReference type="InterPro" id="IPR051272">
    <property type="entry name" value="RIO-type_Ser/Thr_kinase"/>
</dbReference>
<evidence type="ECO:0000256" key="11">
    <source>
        <dbReference type="ARBA" id="ARBA00022741"/>
    </source>
</evidence>
<dbReference type="AlphaFoldDB" id="A0A183EB78"/>
<evidence type="ECO:0000256" key="2">
    <source>
        <dbReference type="ARBA" id="ARBA00004496"/>
    </source>
</evidence>
<keyword evidence="10" id="KW-0479">Metal-binding</keyword>
<evidence type="ECO:0000256" key="13">
    <source>
        <dbReference type="ARBA" id="ARBA00022801"/>
    </source>
</evidence>
<evidence type="ECO:0000256" key="5">
    <source>
        <dbReference type="ARBA" id="ARBA00016038"/>
    </source>
</evidence>
<evidence type="ECO:0000256" key="16">
    <source>
        <dbReference type="ARBA" id="ARBA00047899"/>
    </source>
</evidence>
<evidence type="ECO:0000256" key="9">
    <source>
        <dbReference type="ARBA" id="ARBA00022679"/>
    </source>
</evidence>
<comment type="catalytic activity">
    <reaction evidence="16">
        <text>L-threonyl-[protein] + ATP = O-phospho-L-threonyl-[protein] + ADP + H(+)</text>
        <dbReference type="Rhea" id="RHEA:46608"/>
        <dbReference type="Rhea" id="RHEA-COMP:11060"/>
        <dbReference type="Rhea" id="RHEA-COMP:11605"/>
        <dbReference type="ChEBI" id="CHEBI:15378"/>
        <dbReference type="ChEBI" id="CHEBI:30013"/>
        <dbReference type="ChEBI" id="CHEBI:30616"/>
        <dbReference type="ChEBI" id="CHEBI:61977"/>
        <dbReference type="ChEBI" id="CHEBI:456216"/>
        <dbReference type="EC" id="2.7.11.1"/>
    </reaction>
</comment>